<gene>
    <name evidence="1" type="ORF">PC9H_008994</name>
</gene>
<evidence type="ECO:0000313" key="1">
    <source>
        <dbReference type="EMBL" id="KAF7426625.1"/>
    </source>
</evidence>
<name>A0A8H6ZWW6_PLEOS</name>
<dbReference type="Proteomes" id="UP000623687">
    <property type="component" value="Unassembled WGS sequence"/>
</dbReference>
<protein>
    <submittedName>
        <fullName evidence="1">Uncharacterized protein</fullName>
    </submittedName>
</protein>
<dbReference type="RefSeq" id="XP_036629929.1">
    <property type="nucleotide sequence ID" value="XM_036778501.1"/>
</dbReference>
<dbReference type="AlphaFoldDB" id="A0A8H6ZWW6"/>
<reference evidence="1" key="1">
    <citation type="submission" date="2019-07" db="EMBL/GenBank/DDBJ databases">
        <authorList>
            <person name="Palmer J.M."/>
        </authorList>
    </citation>
    <scope>NUCLEOTIDE SEQUENCE</scope>
    <source>
        <strain evidence="1">PC9</strain>
    </source>
</reference>
<keyword evidence="2" id="KW-1185">Reference proteome</keyword>
<comment type="caution">
    <text evidence="1">The sequence shown here is derived from an EMBL/GenBank/DDBJ whole genome shotgun (WGS) entry which is preliminary data.</text>
</comment>
<accession>A0A8H6ZWW6</accession>
<dbReference type="GeneID" id="59378812"/>
<sequence>MSDIDLYVHQFFADELMDASRAIGCQHSSPPTKLTALVYSPFTNQVVNFLSPANRDIQVIVTYCRPIQAILAYHSTPS</sequence>
<evidence type="ECO:0000313" key="2">
    <source>
        <dbReference type="Proteomes" id="UP000623687"/>
    </source>
</evidence>
<dbReference type="EMBL" id="JACETU010000006">
    <property type="protein sequence ID" value="KAF7426625.1"/>
    <property type="molecule type" value="Genomic_DNA"/>
</dbReference>
<dbReference type="VEuPathDB" id="FungiDB:PC9H_008994"/>
<organism evidence="1 2">
    <name type="scientific">Pleurotus ostreatus</name>
    <name type="common">Oyster mushroom</name>
    <name type="synonym">White-rot fungus</name>
    <dbReference type="NCBI Taxonomy" id="5322"/>
    <lineage>
        <taxon>Eukaryota</taxon>
        <taxon>Fungi</taxon>
        <taxon>Dikarya</taxon>
        <taxon>Basidiomycota</taxon>
        <taxon>Agaricomycotina</taxon>
        <taxon>Agaricomycetes</taxon>
        <taxon>Agaricomycetidae</taxon>
        <taxon>Agaricales</taxon>
        <taxon>Pleurotineae</taxon>
        <taxon>Pleurotaceae</taxon>
        <taxon>Pleurotus</taxon>
    </lineage>
</organism>
<proteinExistence type="predicted"/>